<reference evidence="3" key="1">
    <citation type="journal article" date="2019" name="Int. J. Syst. Evol. Microbiol.">
        <title>The Global Catalogue of Microorganisms (GCM) 10K type strain sequencing project: providing services to taxonomists for standard genome sequencing and annotation.</title>
        <authorList>
            <consortium name="The Broad Institute Genomics Platform"/>
            <consortium name="The Broad Institute Genome Sequencing Center for Infectious Disease"/>
            <person name="Wu L."/>
            <person name="Ma J."/>
        </authorList>
    </citation>
    <scope>NUCLEOTIDE SEQUENCE [LARGE SCALE GENOMIC DNA]</scope>
    <source>
        <strain evidence="3">JCM 16904</strain>
    </source>
</reference>
<evidence type="ECO:0000313" key="3">
    <source>
        <dbReference type="Proteomes" id="UP001500902"/>
    </source>
</evidence>
<dbReference type="Gene3D" id="1.20.1250.20">
    <property type="entry name" value="MFS general substrate transporter like domains"/>
    <property type="match status" value="1"/>
</dbReference>
<comment type="caution">
    <text evidence="2">The sequence shown here is derived from an EMBL/GenBank/DDBJ whole genome shotgun (WGS) entry which is preliminary data.</text>
</comment>
<name>A0ABP7CNU7_9ACTN</name>
<keyword evidence="3" id="KW-1185">Reference proteome</keyword>
<gene>
    <name evidence="2" type="ORF">GCM10022224_067500</name>
</gene>
<keyword evidence="1" id="KW-1133">Transmembrane helix</keyword>
<evidence type="ECO:0000313" key="2">
    <source>
        <dbReference type="EMBL" id="GAA3692301.1"/>
    </source>
</evidence>
<evidence type="ECO:0000256" key="1">
    <source>
        <dbReference type="SAM" id="Phobius"/>
    </source>
</evidence>
<dbReference type="InterPro" id="IPR036259">
    <property type="entry name" value="MFS_trans_sf"/>
</dbReference>
<dbReference type="Proteomes" id="UP001500902">
    <property type="component" value="Unassembled WGS sequence"/>
</dbReference>
<protein>
    <recommendedName>
        <fullName evidence="4">Major facilitator superfamily (MFS) profile domain-containing protein</fullName>
    </recommendedName>
</protein>
<dbReference type="EMBL" id="BAAAZP010000124">
    <property type="protein sequence ID" value="GAA3692301.1"/>
    <property type="molecule type" value="Genomic_DNA"/>
</dbReference>
<dbReference type="RefSeq" id="WP_344887099.1">
    <property type="nucleotide sequence ID" value="NZ_BAAAZP010000124.1"/>
</dbReference>
<keyword evidence="1" id="KW-0472">Membrane</keyword>
<accession>A0ABP7CNU7</accession>
<dbReference type="SUPFAM" id="SSF103473">
    <property type="entry name" value="MFS general substrate transporter"/>
    <property type="match status" value="1"/>
</dbReference>
<feature type="transmembrane region" description="Helical" evidence="1">
    <location>
        <begin position="80"/>
        <end position="106"/>
    </location>
</feature>
<organism evidence="2 3">
    <name type="scientific">Nonomuraea antimicrobica</name>
    <dbReference type="NCBI Taxonomy" id="561173"/>
    <lineage>
        <taxon>Bacteria</taxon>
        <taxon>Bacillati</taxon>
        <taxon>Actinomycetota</taxon>
        <taxon>Actinomycetes</taxon>
        <taxon>Streptosporangiales</taxon>
        <taxon>Streptosporangiaceae</taxon>
        <taxon>Nonomuraea</taxon>
    </lineage>
</organism>
<keyword evidence="1" id="KW-0812">Transmembrane</keyword>
<sequence length="110" mass="10456">MTAAFQAVLVAAVPTGSVPALVAAALLTGAGQGMGQLGGLSLLNSSVPPERPAEANAALDVGGYLLAGVLPVSAGYLSDAIGLTGAATVFAVTLTVLAVAGGGVVLTARR</sequence>
<proteinExistence type="predicted"/>
<evidence type="ECO:0008006" key="4">
    <source>
        <dbReference type="Google" id="ProtNLM"/>
    </source>
</evidence>